<reference key="2">
    <citation type="submission" date="2011-10" db="EMBL/GenBank/DDBJ databases">
        <title>The genome and transcriptome sequence of Clonorchis sinensis provide insights into the carcinogenic liver fluke.</title>
        <authorList>
            <person name="Wang X."/>
            <person name="Huang Y."/>
            <person name="Chen W."/>
            <person name="Liu H."/>
            <person name="Guo L."/>
            <person name="Chen Y."/>
            <person name="Luo F."/>
            <person name="Zhou W."/>
            <person name="Sun J."/>
            <person name="Mao Q."/>
            <person name="Liang P."/>
            <person name="Zhou C."/>
            <person name="Tian Y."/>
            <person name="Men J."/>
            <person name="Lv X."/>
            <person name="Huang L."/>
            <person name="Zhou J."/>
            <person name="Hu Y."/>
            <person name="Li R."/>
            <person name="Zhang F."/>
            <person name="Lei H."/>
            <person name="Li X."/>
            <person name="Hu X."/>
            <person name="Liang C."/>
            <person name="Xu J."/>
            <person name="Wu Z."/>
            <person name="Yu X."/>
        </authorList>
    </citation>
    <scope>NUCLEOTIDE SEQUENCE</scope>
    <source>
        <strain>Henan</strain>
    </source>
</reference>
<protein>
    <submittedName>
        <fullName evidence="1">Uncharacterized protein</fullName>
    </submittedName>
</protein>
<keyword evidence="2" id="KW-1185">Reference proteome</keyword>
<dbReference type="Proteomes" id="UP000008909">
    <property type="component" value="Unassembled WGS sequence"/>
</dbReference>
<accession>G7YP52</accession>
<organism evidence="1 2">
    <name type="scientific">Clonorchis sinensis</name>
    <name type="common">Chinese liver fluke</name>
    <dbReference type="NCBI Taxonomy" id="79923"/>
    <lineage>
        <taxon>Eukaryota</taxon>
        <taxon>Metazoa</taxon>
        <taxon>Spiralia</taxon>
        <taxon>Lophotrochozoa</taxon>
        <taxon>Platyhelminthes</taxon>
        <taxon>Trematoda</taxon>
        <taxon>Digenea</taxon>
        <taxon>Opisthorchiida</taxon>
        <taxon>Opisthorchiata</taxon>
        <taxon>Opisthorchiidae</taxon>
        <taxon>Clonorchis</taxon>
    </lineage>
</organism>
<evidence type="ECO:0000313" key="1">
    <source>
        <dbReference type="EMBL" id="GAA54733.1"/>
    </source>
</evidence>
<proteinExistence type="predicted"/>
<sequence>MTICARSRMELLNNIRQLRWRTCVTISKNKNFCCTSRTLTERKHVTCGVQMDVQRAIGNSKFQHKRGVKQTAEQKCIFLTVLCKDSATTRCIQSTECRIQTNLSRGTFKIVVAISRSKRHEKHSTFIHQQLCHLLRLAKFFEALIITGQTRVHVFGRTSSSSKTATSVLTLMLHCRSEGLDYDVAFTRFLVTEFEATWLQLRIESDGIQYFEVGVNDEASTDGSEDGSQMPLPRTVRNLKLRHTALTSSSLDTAQPQLTTTLPGHIVNRKYHLRQQLRMKTSYYTPPSAGQQFVGSNGQPYEVVYVGGKPKKKKLLKNAAVVYSLLVVYKTDVLLMFNQDNSFTPVKSTSLSS</sequence>
<gene>
    <name evidence="1" type="ORF">CLF_105248</name>
</gene>
<name>G7YP52_CLOSI</name>
<reference evidence="1" key="1">
    <citation type="journal article" date="2011" name="Genome Biol.">
        <title>The draft genome of the carcinogenic human liver fluke Clonorchis sinensis.</title>
        <authorList>
            <person name="Wang X."/>
            <person name="Chen W."/>
            <person name="Huang Y."/>
            <person name="Sun J."/>
            <person name="Men J."/>
            <person name="Liu H."/>
            <person name="Luo F."/>
            <person name="Guo L."/>
            <person name="Lv X."/>
            <person name="Deng C."/>
            <person name="Zhou C."/>
            <person name="Fan Y."/>
            <person name="Li X."/>
            <person name="Huang L."/>
            <person name="Hu Y."/>
            <person name="Liang C."/>
            <person name="Hu X."/>
            <person name="Xu J."/>
            <person name="Yu X."/>
        </authorList>
    </citation>
    <scope>NUCLEOTIDE SEQUENCE [LARGE SCALE GENOMIC DNA]</scope>
    <source>
        <strain evidence="1">Henan</strain>
    </source>
</reference>
<dbReference type="EMBL" id="DF143917">
    <property type="protein sequence ID" value="GAA54733.1"/>
    <property type="molecule type" value="Genomic_DNA"/>
</dbReference>
<dbReference type="AlphaFoldDB" id="G7YP52"/>
<evidence type="ECO:0000313" key="2">
    <source>
        <dbReference type="Proteomes" id="UP000008909"/>
    </source>
</evidence>